<dbReference type="PROSITE" id="PS50985">
    <property type="entry name" value="GRAS"/>
    <property type="match status" value="1"/>
</dbReference>
<keyword evidence="2" id="KW-0804">Transcription</keyword>
<accession>A0AAV3PLD6</accession>
<proteinExistence type="inferred from homology"/>
<evidence type="ECO:0000313" key="4">
    <source>
        <dbReference type="EMBL" id="GAA0151145.1"/>
    </source>
</evidence>
<dbReference type="Pfam" id="PF03514">
    <property type="entry name" value="GRAS"/>
    <property type="match status" value="1"/>
</dbReference>
<evidence type="ECO:0008006" key="6">
    <source>
        <dbReference type="Google" id="ProtNLM"/>
    </source>
</evidence>
<dbReference type="AlphaFoldDB" id="A0AAV3PLD6"/>
<feature type="short sequence motif" description="VHIID" evidence="3">
    <location>
        <begin position="302"/>
        <end position="306"/>
    </location>
</feature>
<keyword evidence="1" id="KW-0805">Transcription regulation</keyword>
<evidence type="ECO:0000256" key="2">
    <source>
        <dbReference type="ARBA" id="ARBA00023163"/>
    </source>
</evidence>
<dbReference type="PANTHER" id="PTHR31636">
    <property type="entry name" value="OSJNBA0084A10.13 PROTEIN-RELATED"/>
    <property type="match status" value="1"/>
</dbReference>
<evidence type="ECO:0000256" key="3">
    <source>
        <dbReference type="PROSITE-ProRule" id="PRU01191"/>
    </source>
</evidence>
<protein>
    <recommendedName>
        <fullName evidence="6">DELLA protein RGL1</fullName>
    </recommendedName>
</protein>
<evidence type="ECO:0000256" key="1">
    <source>
        <dbReference type="ARBA" id="ARBA00023015"/>
    </source>
</evidence>
<feature type="region of interest" description="Leucine repeat II (LRII)" evidence="3">
    <location>
        <begin position="348"/>
        <end position="380"/>
    </location>
</feature>
<comment type="caution">
    <text evidence="4">The sequence shown here is derived from an EMBL/GenBank/DDBJ whole genome shotgun (WGS) entry which is preliminary data.</text>
</comment>
<organism evidence="4 5">
    <name type="scientific">Lithospermum erythrorhizon</name>
    <name type="common">Purple gromwell</name>
    <name type="synonym">Lithospermum officinale var. erythrorhizon</name>
    <dbReference type="NCBI Taxonomy" id="34254"/>
    <lineage>
        <taxon>Eukaryota</taxon>
        <taxon>Viridiplantae</taxon>
        <taxon>Streptophyta</taxon>
        <taxon>Embryophyta</taxon>
        <taxon>Tracheophyta</taxon>
        <taxon>Spermatophyta</taxon>
        <taxon>Magnoliopsida</taxon>
        <taxon>eudicotyledons</taxon>
        <taxon>Gunneridae</taxon>
        <taxon>Pentapetalae</taxon>
        <taxon>asterids</taxon>
        <taxon>lamiids</taxon>
        <taxon>Boraginales</taxon>
        <taxon>Boraginaceae</taxon>
        <taxon>Boraginoideae</taxon>
        <taxon>Lithospermeae</taxon>
        <taxon>Lithospermum</taxon>
    </lineage>
</organism>
<reference evidence="4 5" key="1">
    <citation type="submission" date="2024-01" db="EMBL/GenBank/DDBJ databases">
        <title>The complete chloroplast genome sequence of Lithospermum erythrorhizon: insights into the phylogenetic relationship among Boraginaceae species and the maternal lineages of purple gromwells.</title>
        <authorList>
            <person name="Okada T."/>
            <person name="Watanabe K."/>
        </authorList>
    </citation>
    <scope>NUCLEOTIDE SEQUENCE [LARGE SCALE GENOMIC DNA]</scope>
</reference>
<dbReference type="EMBL" id="BAABME010001726">
    <property type="protein sequence ID" value="GAA0151145.1"/>
    <property type="molecule type" value="Genomic_DNA"/>
</dbReference>
<feature type="region of interest" description="SAW" evidence="3">
    <location>
        <begin position="483"/>
        <end position="559"/>
    </location>
</feature>
<dbReference type="InterPro" id="IPR005202">
    <property type="entry name" value="TF_GRAS"/>
</dbReference>
<comment type="similarity">
    <text evidence="3">Belongs to the GRAS family.</text>
</comment>
<gene>
    <name evidence="4" type="ORF">LIER_09928</name>
</gene>
<dbReference type="Proteomes" id="UP001454036">
    <property type="component" value="Unassembled WGS sequence"/>
</dbReference>
<keyword evidence="5" id="KW-1185">Reference proteome</keyword>
<name>A0AAV3PLD6_LITER</name>
<sequence>MKLKKAKLVCEQSRELGEDGMSSGIATCNEGIDNPEKGVPLSKHQNESQVLKSDHICSLDDERFGNESPLYRSSDEDIKKSLLIESRASHVECKGENRCALQCASFKLFKEYGSRLKKIHGTPINVPGYEDEYLKMANKKLSTNDIIRLAGEKFVELSESRSKDLIMACHLFSEKFSNLKDNARDAELVFYLLASADKVGQKQFDCARKLLDHCEKVSSCVGNPVQRLVYYFSKALNEKIDRETMKTTPLNLGMKQLQDVEEEMMSINSTIIALNTVFPACYIVQLAGTQAIVEHVSEAKKIHIIDFAIKGGQHHSMLIQALAEQTECLLENLKITAVGTTSKSKIDTAGNSLIRFAKSLGVPFSFNVVMVDDILELEEGLLSVDSDETVVVYSAYFLRTMLSQPDRLESLMRMIRNTKPSLMVVAEVESNHNSRVFVNRFIEALFFFGAQFDSLEDCMKNDETNRSIMESFYFSKGIHNTMATEGEQRAFRQVKVEVWRSFFLRFGLLETPLSKSSLSQAKQVLAKYSCGSSCTIDMDGECLIMGWKGTPLYSLSAWRFK</sequence>
<comment type="caution">
    <text evidence="3">Lacks conserved residue(s) required for the propagation of feature annotation.</text>
</comment>
<evidence type="ECO:0000313" key="5">
    <source>
        <dbReference type="Proteomes" id="UP001454036"/>
    </source>
</evidence>